<dbReference type="EMBL" id="JANBOJ010000268">
    <property type="protein sequence ID" value="KAJ1720349.1"/>
    <property type="molecule type" value="Genomic_DNA"/>
</dbReference>
<evidence type="ECO:0008006" key="4">
    <source>
        <dbReference type="Google" id="ProtNLM"/>
    </source>
</evidence>
<comment type="caution">
    <text evidence="2">The sequence shown here is derived from an EMBL/GenBank/DDBJ whole genome shotgun (WGS) entry which is preliminary data.</text>
</comment>
<name>A0A9W7XXN1_9FUNG</name>
<protein>
    <recommendedName>
        <fullName evidence="4">Ubiquitin-like domain-containing protein</fullName>
    </recommendedName>
</protein>
<feature type="region of interest" description="Disordered" evidence="1">
    <location>
        <begin position="101"/>
        <end position="169"/>
    </location>
</feature>
<evidence type="ECO:0000313" key="3">
    <source>
        <dbReference type="Proteomes" id="UP001149813"/>
    </source>
</evidence>
<evidence type="ECO:0000256" key="1">
    <source>
        <dbReference type="SAM" id="MobiDB-lite"/>
    </source>
</evidence>
<feature type="compositionally biased region" description="Basic and acidic residues" evidence="1">
    <location>
        <begin position="141"/>
        <end position="169"/>
    </location>
</feature>
<keyword evidence="3" id="KW-1185">Reference proteome</keyword>
<organism evidence="2 3">
    <name type="scientific">Coemansia erecta</name>
    <dbReference type="NCBI Taxonomy" id="147472"/>
    <lineage>
        <taxon>Eukaryota</taxon>
        <taxon>Fungi</taxon>
        <taxon>Fungi incertae sedis</taxon>
        <taxon>Zoopagomycota</taxon>
        <taxon>Kickxellomycotina</taxon>
        <taxon>Kickxellomycetes</taxon>
        <taxon>Kickxellales</taxon>
        <taxon>Kickxellaceae</taxon>
        <taxon>Coemansia</taxon>
    </lineage>
</organism>
<dbReference type="AlphaFoldDB" id="A0A9W7XXN1"/>
<proteinExistence type="predicted"/>
<reference evidence="2" key="1">
    <citation type="submission" date="2022-07" db="EMBL/GenBank/DDBJ databases">
        <title>Phylogenomic reconstructions and comparative analyses of Kickxellomycotina fungi.</title>
        <authorList>
            <person name="Reynolds N.K."/>
            <person name="Stajich J.E."/>
            <person name="Barry K."/>
            <person name="Grigoriev I.V."/>
            <person name="Crous P."/>
            <person name="Smith M.E."/>
        </authorList>
    </citation>
    <scope>NUCLEOTIDE SEQUENCE</scope>
    <source>
        <strain evidence="2">NBRC 32514</strain>
    </source>
</reference>
<gene>
    <name evidence="2" type="ORF">LPJ53_005008</name>
</gene>
<dbReference type="Proteomes" id="UP001149813">
    <property type="component" value="Unassembled WGS sequence"/>
</dbReference>
<dbReference type="OrthoDB" id="74813at2759"/>
<sequence length="169" mass="18555">MSFEKLTLRISLQEPLPQRNFMFVCKQTTVKELRNEIRRRILPITKQPIVLVLGGFELMDDDLVTDILTPDDFICVHKAGIDGAPVVVTKADRSVVVSKKVHGGEGHTGAGLKAHKKKRMAAEMAYEDAGKNDEADENSESPDKAGVRSESPDKISVHSELSDKASSEA</sequence>
<accession>A0A9W7XXN1</accession>
<evidence type="ECO:0000313" key="2">
    <source>
        <dbReference type="EMBL" id="KAJ1720349.1"/>
    </source>
</evidence>